<dbReference type="GeneID" id="94348822"/>
<sequence length="262" mass="30536">MADLGASKKSNQAPNFLRENSSAQVRSAEDDDERAILNLPGRFYDSLATATAVKELIAKRKNMKQVLEFLQIPLAATAEELVRHSNFEVFMLYCQMKMPKIFKNGYPYGVLMKKGEPIYFSEEEFNGNLYFWLAEGYSPEKVGGILGFKNPSEADVIVSLNYRAFQKYRKWHNEYYKFAKIDDEYLDMLQTRLKLEQWAASQLPIAEARKRLKLKHGLPSKDMDFDNSLALEMYEALFEKNSKKSLKKLPRRKWWPLSWLSN</sequence>
<dbReference type="KEGG" id="blac:94348822"/>
<reference evidence="2 3" key="1">
    <citation type="journal article" date="2021" name="Genome Biol.">
        <title>AFLAP: assembly-free linkage analysis pipeline using k-mers from genome sequencing data.</title>
        <authorList>
            <person name="Fletcher K."/>
            <person name="Zhang L."/>
            <person name="Gil J."/>
            <person name="Han R."/>
            <person name="Cavanaugh K."/>
            <person name="Michelmore R."/>
        </authorList>
    </citation>
    <scope>NUCLEOTIDE SEQUENCE [LARGE SCALE GENOMIC DNA]</scope>
    <source>
        <strain evidence="2 3">SF5</strain>
    </source>
</reference>
<keyword evidence="3" id="KW-1185">Reference proteome</keyword>
<accession>A0A976IMA6</accession>
<organism evidence="2 3">
    <name type="scientific">Bremia lactucae</name>
    <name type="common">Lettuce downy mildew</name>
    <dbReference type="NCBI Taxonomy" id="4779"/>
    <lineage>
        <taxon>Eukaryota</taxon>
        <taxon>Sar</taxon>
        <taxon>Stramenopiles</taxon>
        <taxon>Oomycota</taxon>
        <taxon>Peronosporomycetes</taxon>
        <taxon>Peronosporales</taxon>
        <taxon>Peronosporaceae</taxon>
        <taxon>Bremia</taxon>
    </lineage>
</organism>
<dbReference type="RefSeq" id="XP_067823928.1">
    <property type="nucleotide sequence ID" value="XM_067963151.1"/>
</dbReference>
<name>A0A976IMA6_BRELC</name>
<dbReference type="AlphaFoldDB" id="A0A976IMA6"/>
<gene>
    <name evidence="2" type="ORF">CCR75_005067</name>
</gene>
<dbReference type="Proteomes" id="UP000294530">
    <property type="component" value="Unassembled WGS sequence"/>
</dbReference>
<proteinExistence type="predicted"/>
<feature type="region of interest" description="Disordered" evidence="1">
    <location>
        <begin position="1"/>
        <end position="29"/>
    </location>
</feature>
<evidence type="ECO:0000256" key="1">
    <source>
        <dbReference type="SAM" id="MobiDB-lite"/>
    </source>
</evidence>
<evidence type="ECO:0000313" key="2">
    <source>
        <dbReference type="EMBL" id="TDH74430.1"/>
    </source>
</evidence>
<dbReference type="EMBL" id="SHOA02000007">
    <property type="protein sequence ID" value="TDH74430.1"/>
    <property type="molecule type" value="Genomic_DNA"/>
</dbReference>
<protein>
    <submittedName>
        <fullName evidence="2">Uncharacterized protein</fullName>
    </submittedName>
</protein>
<comment type="caution">
    <text evidence="2">The sequence shown here is derived from an EMBL/GenBank/DDBJ whole genome shotgun (WGS) entry which is preliminary data.</text>
</comment>
<feature type="compositionally biased region" description="Polar residues" evidence="1">
    <location>
        <begin position="8"/>
        <end position="25"/>
    </location>
</feature>
<evidence type="ECO:0000313" key="3">
    <source>
        <dbReference type="Proteomes" id="UP000294530"/>
    </source>
</evidence>